<proteinExistence type="predicted"/>
<evidence type="ECO:0000259" key="1">
    <source>
        <dbReference type="PROSITE" id="PS51340"/>
    </source>
</evidence>
<dbReference type="SUPFAM" id="SSF50800">
    <property type="entry name" value="PK beta-barrel domain-like"/>
    <property type="match status" value="1"/>
</dbReference>
<organism evidence="2 3">
    <name type="scientific">Seonamhaeicola marinus</name>
    <dbReference type="NCBI Taxonomy" id="1912246"/>
    <lineage>
        <taxon>Bacteria</taxon>
        <taxon>Pseudomonadati</taxon>
        <taxon>Bacteroidota</taxon>
        <taxon>Flavobacteriia</taxon>
        <taxon>Flavobacteriales</taxon>
        <taxon>Flavobacteriaceae</taxon>
    </lineage>
</organism>
<keyword evidence="3" id="KW-1185">Reference proteome</keyword>
<dbReference type="OrthoDB" id="9786134at2"/>
<evidence type="ECO:0000313" key="3">
    <source>
        <dbReference type="Proteomes" id="UP000323930"/>
    </source>
</evidence>
<dbReference type="AlphaFoldDB" id="A0A5D0HJ93"/>
<dbReference type="Pfam" id="PF03473">
    <property type="entry name" value="MOSC"/>
    <property type="match status" value="1"/>
</dbReference>
<dbReference type="InterPro" id="IPR005302">
    <property type="entry name" value="MoCF_Sase_C"/>
</dbReference>
<dbReference type="GO" id="GO:0030151">
    <property type="term" value="F:molybdenum ion binding"/>
    <property type="evidence" value="ECO:0007669"/>
    <property type="project" value="InterPro"/>
</dbReference>
<comment type="caution">
    <text evidence="2">The sequence shown here is derived from an EMBL/GenBank/DDBJ whole genome shotgun (WGS) entry which is preliminary data.</text>
</comment>
<protein>
    <submittedName>
        <fullName evidence="2">MOSC domain-containing protein</fullName>
    </submittedName>
</protein>
<accession>A0A5D0HJ93</accession>
<feature type="domain" description="MOSC" evidence="1">
    <location>
        <begin position="28"/>
        <end position="163"/>
    </location>
</feature>
<dbReference type="EMBL" id="VSDQ01000718">
    <property type="protein sequence ID" value="TYA71358.1"/>
    <property type="molecule type" value="Genomic_DNA"/>
</dbReference>
<dbReference type="Proteomes" id="UP000323930">
    <property type="component" value="Unassembled WGS sequence"/>
</dbReference>
<gene>
    <name evidence="2" type="ORF">FUA24_17395</name>
</gene>
<name>A0A5D0HJ93_9FLAO</name>
<reference evidence="2 3" key="1">
    <citation type="submission" date="2019-08" db="EMBL/GenBank/DDBJ databases">
        <title>Seonamhaeicola sediminis sp. nov., isolated from marine sediment.</title>
        <authorList>
            <person name="Cao W.R."/>
        </authorList>
    </citation>
    <scope>NUCLEOTIDE SEQUENCE [LARGE SCALE GENOMIC DNA]</scope>
    <source>
        <strain evidence="2 3">B011</strain>
    </source>
</reference>
<dbReference type="PANTHER" id="PTHR30212:SF2">
    <property type="entry name" value="PROTEIN YIIM"/>
    <property type="match status" value="1"/>
</dbReference>
<dbReference type="PROSITE" id="PS51340">
    <property type="entry name" value="MOSC"/>
    <property type="match status" value="1"/>
</dbReference>
<dbReference type="InterPro" id="IPR011037">
    <property type="entry name" value="Pyrv_Knase-like_insert_dom_sf"/>
</dbReference>
<dbReference type="PANTHER" id="PTHR30212">
    <property type="entry name" value="PROTEIN YIIM"/>
    <property type="match status" value="1"/>
</dbReference>
<dbReference type="Gene3D" id="2.40.33.20">
    <property type="entry name" value="PK beta-barrel domain-like"/>
    <property type="match status" value="1"/>
</dbReference>
<dbReference type="GO" id="GO:0030170">
    <property type="term" value="F:pyridoxal phosphate binding"/>
    <property type="evidence" value="ECO:0007669"/>
    <property type="project" value="InterPro"/>
</dbReference>
<dbReference type="GO" id="GO:0003824">
    <property type="term" value="F:catalytic activity"/>
    <property type="evidence" value="ECO:0007669"/>
    <property type="project" value="InterPro"/>
</dbReference>
<evidence type="ECO:0000313" key="2">
    <source>
        <dbReference type="EMBL" id="TYA71358.1"/>
    </source>
</evidence>
<dbReference type="RefSeq" id="WP_148544346.1">
    <property type="nucleotide sequence ID" value="NZ_VSDQ01000718.1"/>
</dbReference>
<dbReference type="InterPro" id="IPR052353">
    <property type="entry name" value="Benzoxazolinone_Detox_Enz"/>
</dbReference>
<sequence>MKIISTNTAKPTTITWNGKEVVTGIYKKPTDSPIYLGKSDVRHDTVTDRKHHGGEFKACYLFSKDHYDYWKDLYPNLEWNWGMFGENLTVEGLNEEQIHIGDIYKVGDALVQITQPREPCYKFGYKFGSQDALKQFIDHGYSGTYVRVLEEGNVKIGDEFELVEKRKNSLSTRAFFNLLFSKNKDENLIKMIENNDAIPQKKRDKLKAFVEKNK</sequence>